<keyword evidence="1" id="KW-0560">Oxidoreductase</keyword>
<evidence type="ECO:0008006" key="4">
    <source>
        <dbReference type="Google" id="ProtNLM"/>
    </source>
</evidence>
<proteinExistence type="predicted"/>
<protein>
    <recommendedName>
        <fullName evidence="4">NAD(P)-binding protein</fullName>
    </recommendedName>
</protein>
<dbReference type="SUPFAM" id="SSF51735">
    <property type="entry name" value="NAD(P)-binding Rossmann-fold domains"/>
    <property type="match status" value="1"/>
</dbReference>
<reference evidence="2" key="1">
    <citation type="submission" date="2022-11" db="EMBL/GenBank/DDBJ databases">
        <authorList>
            <person name="Scott C."/>
            <person name="Bruce N."/>
        </authorList>
    </citation>
    <scope>NUCLEOTIDE SEQUENCE</scope>
</reference>
<evidence type="ECO:0000313" key="3">
    <source>
        <dbReference type="Proteomes" id="UP000838763"/>
    </source>
</evidence>
<dbReference type="PRINTS" id="PR00081">
    <property type="entry name" value="GDHRDH"/>
</dbReference>
<dbReference type="PANTHER" id="PTHR43157">
    <property type="entry name" value="PHOSPHATIDYLINOSITOL-GLYCAN BIOSYNTHESIS CLASS F PROTEIN-RELATED"/>
    <property type="match status" value="1"/>
</dbReference>
<dbReference type="Proteomes" id="UP000838763">
    <property type="component" value="Unassembled WGS sequence"/>
</dbReference>
<dbReference type="Pfam" id="PF00106">
    <property type="entry name" value="adh_short"/>
    <property type="match status" value="1"/>
</dbReference>
<dbReference type="Gene3D" id="3.40.50.720">
    <property type="entry name" value="NAD(P)-binding Rossmann-like Domain"/>
    <property type="match status" value="1"/>
</dbReference>
<dbReference type="OrthoDB" id="191139at2759"/>
<comment type="caution">
    <text evidence="2">The sequence shown here is derived from an EMBL/GenBank/DDBJ whole genome shotgun (WGS) entry which is preliminary data.</text>
</comment>
<dbReference type="InterPro" id="IPR036291">
    <property type="entry name" value="NAD(P)-bd_dom_sf"/>
</dbReference>
<evidence type="ECO:0000256" key="1">
    <source>
        <dbReference type="ARBA" id="ARBA00023002"/>
    </source>
</evidence>
<organism evidence="2 3">
    <name type="scientific">Parascedosporium putredinis</name>
    <dbReference type="NCBI Taxonomy" id="1442378"/>
    <lineage>
        <taxon>Eukaryota</taxon>
        <taxon>Fungi</taxon>
        <taxon>Dikarya</taxon>
        <taxon>Ascomycota</taxon>
        <taxon>Pezizomycotina</taxon>
        <taxon>Sordariomycetes</taxon>
        <taxon>Hypocreomycetidae</taxon>
        <taxon>Microascales</taxon>
        <taxon>Microascaceae</taxon>
        <taxon>Parascedosporium</taxon>
    </lineage>
</organism>
<evidence type="ECO:0000313" key="2">
    <source>
        <dbReference type="EMBL" id="CAI4210791.1"/>
    </source>
</evidence>
<name>A0A9P1GUZ0_9PEZI</name>
<dbReference type="AlphaFoldDB" id="A0A9P1GUZ0"/>
<dbReference type="EMBL" id="CALLCH030000001">
    <property type="protein sequence ID" value="CAI4210791.1"/>
    <property type="molecule type" value="Genomic_DNA"/>
</dbReference>
<gene>
    <name evidence="2" type="ORF">PPNO1_LOCUS591</name>
</gene>
<dbReference type="InterPro" id="IPR002347">
    <property type="entry name" value="SDR_fam"/>
</dbReference>
<keyword evidence="3" id="KW-1185">Reference proteome</keyword>
<dbReference type="PANTHER" id="PTHR43157:SF31">
    <property type="entry name" value="PHOSPHATIDYLINOSITOL-GLYCAN BIOSYNTHESIS CLASS F PROTEIN"/>
    <property type="match status" value="1"/>
</dbReference>
<accession>A0A9P1GUZ0</accession>
<sequence length="331" mass="35756">MFWGKSVSFTPKTDIPSLEGKVILVTGGGNGIGKQCILEFARHSPSRIWLAARNLEKAREAVGDIQKEVPDAAIEVVELDLTSLESVKAAAARVLAESDRLDVLLLNAGVMAIPAAVTKDGYEVQFGTNHVGHALLTKLLVPLLDKTAKGPGSDFDSLKTTGEEMFTYARYGQSKLANILFIRQLAKEYPQFTAAAVHPGVVNTNLFHAATDTPAILRIFLPLTSYVLTTIETGAKNSLWASVAEGVKSGEYYEPVGIPGKASAYGKNDELAKSSEKPTVHEPIVRKLHVRVKKTPYVKDSLIGQSTFITLSDAPESKPCRGLWVIPTSSR</sequence>
<dbReference type="GO" id="GO:0016491">
    <property type="term" value="F:oxidoreductase activity"/>
    <property type="evidence" value="ECO:0007669"/>
    <property type="project" value="UniProtKB-KW"/>
</dbReference>